<dbReference type="STRING" id="1120964.GCA_001313265_05529"/>
<dbReference type="EMBL" id="FNVR01000026">
    <property type="protein sequence ID" value="SEG34127.1"/>
    <property type="molecule type" value="Genomic_DNA"/>
</dbReference>
<evidence type="ECO:0000313" key="1">
    <source>
        <dbReference type="EMBL" id="SEG34127.1"/>
    </source>
</evidence>
<reference evidence="2" key="1">
    <citation type="submission" date="2016-10" db="EMBL/GenBank/DDBJ databases">
        <authorList>
            <person name="Varghese N."/>
            <person name="Submissions S."/>
        </authorList>
    </citation>
    <scope>NUCLEOTIDE SEQUENCE [LARGE SCALE GENOMIC DNA]</scope>
    <source>
        <strain evidence="2">DSM 17298</strain>
    </source>
</reference>
<dbReference type="Proteomes" id="UP000236736">
    <property type="component" value="Unassembled WGS sequence"/>
</dbReference>
<sequence length="55" mass="6265">MELCPWEVKALFQIKETKAVVRKMVLKDQTREVGKTGNLLKDSRVNSFSAKGKNN</sequence>
<gene>
    <name evidence="1" type="ORF">SAMN03080598_03446</name>
</gene>
<organism evidence="1 2">
    <name type="scientific">Algoriphagus boritolerans DSM 17298 = JCM 18970</name>
    <dbReference type="NCBI Taxonomy" id="1120964"/>
    <lineage>
        <taxon>Bacteria</taxon>
        <taxon>Pseudomonadati</taxon>
        <taxon>Bacteroidota</taxon>
        <taxon>Cytophagia</taxon>
        <taxon>Cytophagales</taxon>
        <taxon>Cyclobacteriaceae</taxon>
        <taxon>Algoriphagus</taxon>
    </lineage>
</organism>
<keyword evidence="2" id="KW-1185">Reference proteome</keyword>
<name>A0A1H5ZES2_9BACT</name>
<proteinExistence type="predicted"/>
<evidence type="ECO:0000313" key="2">
    <source>
        <dbReference type="Proteomes" id="UP000236736"/>
    </source>
</evidence>
<accession>A0A1H5ZES2</accession>
<dbReference type="AlphaFoldDB" id="A0A1H5ZES2"/>
<protein>
    <submittedName>
        <fullName evidence="1">Uncharacterized protein</fullName>
    </submittedName>
</protein>